<feature type="domain" description="SLH" evidence="3">
    <location>
        <begin position="628"/>
        <end position="683"/>
    </location>
</feature>
<dbReference type="InterPro" id="IPR018711">
    <property type="entry name" value="NAGPA"/>
</dbReference>
<name>A0A1I4L3K1_9BACI</name>
<evidence type="ECO:0000313" key="4">
    <source>
        <dbReference type="EMBL" id="SFL85227.1"/>
    </source>
</evidence>
<dbReference type="Pfam" id="PF00395">
    <property type="entry name" value="SLH"/>
    <property type="match status" value="3"/>
</dbReference>
<dbReference type="RefSeq" id="WP_090926391.1">
    <property type="nucleotide sequence ID" value="NZ_FOTY01000006.1"/>
</dbReference>
<protein>
    <submittedName>
        <fullName evidence="4">S-layer homology domain-containing protein</fullName>
    </submittedName>
</protein>
<feature type="domain" description="SLH" evidence="3">
    <location>
        <begin position="684"/>
        <end position="739"/>
    </location>
</feature>
<dbReference type="AlphaFoldDB" id="A0A1I4L3K1"/>
<dbReference type="PANTHER" id="PTHR43308:SF5">
    <property type="entry name" value="S-LAYER PROTEIN _ PEPTIDOGLYCAN ENDO-BETA-N-ACETYLGLUCOSAMINIDASE"/>
    <property type="match status" value="1"/>
</dbReference>
<organism evidence="4 5">
    <name type="scientific">Salibacterium qingdaonense</name>
    <dbReference type="NCBI Taxonomy" id="266892"/>
    <lineage>
        <taxon>Bacteria</taxon>
        <taxon>Bacillati</taxon>
        <taxon>Bacillota</taxon>
        <taxon>Bacilli</taxon>
        <taxon>Bacillales</taxon>
        <taxon>Bacillaceae</taxon>
    </lineage>
</organism>
<keyword evidence="5" id="KW-1185">Reference proteome</keyword>
<evidence type="ECO:0000259" key="3">
    <source>
        <dbReference type="PROSITE" id="PS51272"/>
    </source>
</evidence>
<dbReference type="PANTHER" id="PTHR43308">
    <property type="entry name" value="OUTER MEMBRANE PROTEIN ALPHA-RELATED"/>
    <property type="match status" value="1"/>
</dbReference>
<accession>A0A1I4L3K1</accession>
<dbReference type="InterPro" id="IPR051465">
    <property type="entry name" value="Cell_Envelope_Struct_Comp"/>
</dbReference>
<dbReference type="EMBL" id="FOTY01000006">
    <property type="protein sequence ID" value="SFL85227.1"/>
    <property type="molecule type" value="Genomic_DNA"/>
</dbReference>
<evidence type="ECO:0000256" key="1">
    <source>
        <dbReference type="ARBA" id="ARBA00022729"/>
    </source>
</evidence>
<gene>
    <name evidence="4" type="ORF">SAMN04488054_106125</name>
</gene>
<feature type="signal peptide" evidence="2">
    <location>
        <begin position="1"/>
        <end position="26"/>
    </location>
</feature>
<dbReference type="STRING" id="266892.SAMN04488054_106125"/>
<dbReference type="Pfam" id="PF09992">
    <property type="entry name" value="NAGPA"/>
    <property type="match status" value="1"/>
</dbReference>
<feature type="domain" description="SLH" evidence="3">
    <location>
        <begin position="564"/>
        <end position="627"/>
    </location>
</feature>
<feature type="chain" id="PRO_5039594702" evidence="2">
    <location>
        <begin position="27"/>
        <end position="739"/>
    </location>
</feature>
<keyword evidence="1 2" id="KW-0732">Signal</keyword>
<proteinExistence type="predicted"/>
<reference evidence="4 5" key="1">
    <citation type="submission" date="2016-10" db="EMBL/GenBank/DDBJ databases">
        <authorList>
            <person name="de Groot N.N."/>
        </authorList>
    </citation>
    <scope>NUCLEOTIDE SEQUENCE [LARGE SCALE GENOMIC DNA]</scope>
    <source>
        <strain evidence="4 5">CGMCC 1.6134</strain>
    </source>
</reference>
<sequence>MKMKKYMTRGIVSMVSGALFFSAAQGAGASSFQVGPGVSYESDDATGADILQVDLTEEYSKLDVNVPEPLDQLRTTSQQAENNTRKGNRVIGAVNASFFDMGSGSTQLPFSIITKDNEIISFGRISNSREHYRSEPIVFGEKRNGKAAIGQYDANVSAKVNGSSVTVDNINTQRLDNEAVLFTSSYINNRTGTNQYGMEIVVETASGNPGSFSFGDEISGSVTDIRAYNEAGNAPIPENGFVLSARGDRYDQLQNVSIGDEITVSASINDKWKDASFVLGSGPQLVRNGELAITMNSDSWRYTSKTERTAVGVDESGDNVYMVTMDRANIRDIAKYMRDIGAERALNFDGGGSSTLVARQHGDGYASVMNELSGGERRVSSTLQAVSTAPRSSLDKLILSKEDGVLLTGHQINVSTMYGMDKYYNPVDAGTADINWNFSSSAGSMEGSTFTAEQAGEGRIQASVDGNQVGSTGVSVTDSFDTWNLSHSELNVETGESVSLSADPALSDGRKLLFDKSRINWSVQGDVGTIDSSGHFTASGESASGSIIVELAGNSFDIPVQVNAPSAFNDVPRDYWASGSIEYLAGRGIINGYNDGTFRPGGELKRSQAASMMVRAFDLERGDRPSPEFSDITSDFHAYEDIAAVADEELMRGSGDTFRPNGQLTRAQMAVILVRAFDLENESSGSSFDDVDEDYWAHGAIETLASYGVARGSDGSFRPGEAVSRAQFTVFMERALEDL</sequence>
<evidence type="ECO:0000256" key="2">
    <source>
        <dbReference type="SAM" id="SignalP"/>
    </source>
</evidence>
<dbReference type="PROSITE" id="PS51272">
    <property type="entry name" value="SLH"/>
    <property type="match status" value="3"/>
</dbReference>
<evidence type="ECO:0000313" key="5">
    <source>
        <dbReference type="Proteomes" id="UP000199668"/>
    </source>
</evidence>
<dbReference type="InterPro" id="IPR001119">
    <property type="entry name" value="SLH_dom"/>
</dbReference>
<dbReference type="Proteomes" id="UP000199668">
    <property type="component" value="Unassembled WGS sequence"/>
</dbReference>
<dbReference type="OrthoDB" id="9809781at2"/>